<dbReference type="CDD" id="cd02136">
    <property type="entry name" value="PnbA_NfnB-like"/>
    <property type="match status" value="1"/>
</dbReference>
<dbReference type="GO" id="GO:0016491">
    <property type="term" value="F:oxidoreductase activity"/>
    <property type="evidence" value="ECO:0007669"/>
    <property type="project" value="InterPro"/>
</dbReference>
<organism evidence="3 4">
    <name type="scientific">Methanosalsum zhilinae (strain DSM 4017 / NBRC 107636 / OCM 62 / WeN5)</name>
    <name type="common">Methanohalophilus zhilinae</name>
    <dbReference type="NCBI Taxonomy" id="679901"/>
    <lineage>
        <taxon>Archaea</taxon>
        <taxon>Methanobacteriati</taxon>
        <taxon>Methanobacteriota</taxon>
        <taxon>Stenosarchaea group</taxon>
        <taxon>Methanomicrobia</taxon>
        <taxon>Methanosarcinales</taxon>
        <taxon>Methanosarcinaceae</taxon>
        <taxon>Methanosalsum</taxon>
    </lineage>
</organism>
<dbReference type="HOGENOM" id="CLU_070764_7_3_2"/>
<feature type="domain" description="Nitroreductase" evidence="1">
    <location>
        <begin position="8"/>
        <end position="64"/>
    </location>
</feature>
<feature type="domain" description="Putative nitroreductase TM1586" evidence="2">
    <location>
        <begin position="94"/>
        <end position="169"/>
    </location>
</feature>
<dbReference type="InterPro" id="IPR000415">
    <property type="entry name" value="Nitroreductase-like"/>
</dbReference>
<dbReference type="Gene3D" id="3.40.109.10">
    <property type="entry name" value="NADH Oxidase"/>
    <property type="match status" value="1"/>
</dbReference>
<dbReference type="STRING" id="679901.Mzhil_0523"/>
<dbReference type="KEGG" id="mzh:Mzhil_0523"/>
<accession>F7XQ32</accession>
<dbReference type="EMBL" id="CP002101">
    <property type="protein sequence ID" value="AEH60393.1"/>
    <property type="molecule type" value="Genomic_DNA"/>
</dbReference>
<dbReference type="PANTHER" id="PTHR23026:SF123">
    <property type="entry name" value="NAD(P)H NITROREDUCTASE RV3131-RELATED"/>
    <property type="match status" value="1"/>
</dbReference>
<dbReference type="SUPFAM" id="SSF55469">
    <property type="entry name" value="FMN-dependent nitroreductase-like"/>
    <property type="match status" value="1"/>
</dbReference>
<gene>
    <name evidence="3" type="ordered locus">Mzhil_0523</name>
</gene>
<dbReference type="OrthoDB" id="287850at2157"/>
<name>F7XQ32_METZD</name>
<keyword evidence="4" id="KW-1185">Reference proteome</keyword>
<evidence type="ECO:0000259" key="2">
    <source>
        <dbReference type="Pfam" id="PF14512"/>
    </source>
</evidence>
<dbReference type="AlphaFoldDB" id="F7XQ32"/>
<dbReference type="Pfam" id="PF00881">
    <property type="entry name" value="Nitroreductase"/>
    <property type="match status" value="1"/>
</dbReference>
<dbReference type="InterPro" id="IPR029479">
    <property type="entry name" value="Nitroreductase"/>
</dbReference>
<proteinExistence type="predicted"/>
<dbReference type="Pfam" id="PF14512">
    <property type="entry name" value="TM1586_NiRdase"/>
    <property type="match status" value="1"/>
</dbReference>
<evidence type="ECO:0000313" key="4">
    <source>
        <dbReference type="Proteomes" id="UP000006622"/>
    </source>
</evidence>
<evidence type="ECO:0000313" key="3">
    <source>
        <dbReference type="EMBL" id="AEH60393.1"/>
    </source>
</evidence>
<reference evidence="3" key="1">
    <citation type="submission" date="2010-07" db="EMBL/GenBank/DDBJ databases">
        <title>The complete genome of Methanosalsum zhilinae DSM 4017.</title>
        <authorList>
            <consortium name="US DOE Joint Genome Institute (JGI-PGF)"/>
            <person name="Lucas S."/>
            <person name="Copeland A."/>
            <person name="Lapidus A."/>
            <person name="Glavina del Rio T."/>
            <person name="Dalin E."/>
            <person name="Tice H."/>
            <person name="Bruce D."/>
            <person name="Goodwin L."/>
            <person name="Pitluck S."/>
            <person name="Kyrpides N."/>
            <person name="Mavromatis K."/>
            <person name="Ovchinnikova G."/>
            <person name="Daligault H."/>
            <person name="Detter J.C."/>
            <person name="Han C."/>
            <person name="Tapia R."/>
            <person name="Larimer F."/>
            <person name="Land M."/>
            <person name="Hauser L."/>
            <person name="Markowitz V."/>
            <person name="Cheng J.-F."/>
            <person name="Hugenholtz P."/>
            <person name="Woyke T."/>
            <person name="Wu D."/>
            <person name="Spring S."/>
            <person name="Schueler E."/>
            <person name="Brambilla E."/>
            <person name="Klenk H.-P."/>
            <person name="Eisen J.A."/>
        </authorList>
    </citation>
    <scope>NUCLEOTIDE SEQUENCE</scope>
    <source>
        <strain evidence="3">DSM 4017</strain>
    </source>
</reference>
<dbReference type="InterPro" id="IPR050627">
    <property type="entry name" value="Nitroreductase/BluB"/>
</dbReference>
<evidence type="ECO:0000259" key="1">
    <source>
        <dbReference type="Pfam" id="PF00881"/>
    </source>
</evidence>
<sequence>MTGTIDTILSRRSVREFKEKEIDDVVVEQILEAGRWAPSGLNNQPWRFMVIKSNNTIEKLSKLTHYTDVVKNAPLLIAIFLDQDSSYNYVKDVQAIGAAIQNMLLASVELGTGSVWLGEILNQKEKVNEVLDAPSSLELMAIIAIGYPVEKDRTSARKPLEELVYYEKYSLKKNE</sequence>
<dbReference type="Proteomes" id="UP000006622">
    <property type="component" value="Chromosome"/>
</dbReference>
<protein>
    <submittedName>
        <fullName evidence="3">Nitroreductase</fullName>
    </submittedName>
</protein>
<dbReference type="RefSeq" id="WP_013897832.1">
    <property type="nucleotide sequence ID" value="NC_015676.1"/>
</dbReference>
<dbReference type="InterPro" id="IPR029478">
    <property type="entry name" value="TM1586_NiRdase"/>
</dbReference>
<dbReference type="PANTHER" id="PTHR23026">
    <property type="entry name" value="NADPH NITROREDUCTASE"/>
    <property type="match status" value="1"/>
</dbReference>
<dbReference type="GeneID" id="10822132"/>